<reference evidence="1 2" key="1">
    <citation type="submission" date="2016-01" db="EMBL/GenBank/DDBJ databases">
        <title>The new phylogeny of the genus Mycobacterium.</title>
        <authorList>
            <person name="Tarcisio F."/>
            <person name="Conor M."/>
            <person name="Antonella G."/>
            <person name="Elisabetta G."/>
            <person name="Giulia F.S."/>
            <person name="Sara T."/>
            <person name="Anna F."/>
            <person name="Clotilde B."/>
            <person name="Roberto B."/>
            <person name="Veronica D.S."/>
            <person name="Fabio R."/>
            <person name="Monica P."/>
            <person name="Olivier J."/>
            <person name="Enrico T."/>
            <person name="Nicola S."/>
        </authorList>
    </citation>
    <scope>NUCLEOTIDE SEQUENCE [LARGE SCALE GENOMIC DNA]</scope>
    <source>
        <strain evidence="1 2">DSM 43505</strain>
    </source>
</reference>
<organism evidence="1 2">
    <name type="scientific">Mycobacterium gastri</name>
    <dbReference type="NCBI Taxonomy" id="1777"/>
    <lineage>
        <taxon>Bacteria</taxon>
        <taxon>Bacillati</taxon>
        <taxon>Actinomycetota</taxon>
        <taxon>Actinomycetes</taxon>
        <taxon>Mycobacteriales</taxon>
        <taxon>Mycobacteriaceae</taxon>
        <taxon>Mycobacterium</taxon>
    </lineage>
</organism>
<dbReference type="Proteomes" id="UP000193738">
    <property type="component" value="Unassembled WGS sequence"/>
</dbReference>
<sequence length="72" mass="7946">MVRLGIVRWTPRYPEDELLGEAVGEGRLDFSARFTILVNSRARLSAILPRAAGRTTFATTPSPRWSATIATT</sequence>
<evidence type="ECO:0000313" key="2">
    <source>
        <dbReference type="Proteomes" id="UP000193738"/>
    </source>
</evidence>
<accession>A0A1X1VK78</accession>
<proteinExistence type="predicted"/>
<dbReference type="AlphaFoldDB" id="A0A1X1VK78"/>
<protein>
    <submittedName>
        <fullName evidence="1">Uncharacterized protein</fullName>
    </submittedName>
</protein>
<dbReference type="STRING" id="1777.AWC07_00490"/>
<gene>
    <name evidence="1" type="ORF">AWC07_00490</name>
</gene>
<comment type="caution">
    <text evidence="1">The sequence shown here is derived from an EMBL/GenBank/DDBJ whole genome shotgun (WGS) entry which is preliminary data.</text>
</comment>
<name>A0A1X1VK78_MYCGS</name>
<keyword evidence="2" id="KW-1185">Reference proteome</keyword>
<evidence type="ECO:0000313" key="1">
    <source>
        <dbReference type="EMBL" id="ORV69436.1"/>
    </source>
</evidence>
<dbReference type="EMBL" id="LQOX01000100">
    <property type="protein sequence ID" value="ORV69436.1"/>
    <property type="molecule type" value="Genomic_DNA"/>
</dbReference>